<accession>A0A1I2CVI6</accession>
<protein>
    <submittedName>
        <fullName evidence="1">Uncharacterized protein</fullName>
    </submittedName>
</protein>
<evidence type="ECO:0000313" key="1">
    <source>
        <dbReference type="EMBL" id="SFE72299.1"/>
    </source>
</evidence>
<reference evidence="1 2" key="1">
    <citation type="submission" date="2016-10" db="EMBL/GenBank/DDBJ databases">
        <authorList>
            <person name="de Groot N.N."/>
        </authorList>
    </citation>
    <scope>NUCLEOTIDE SEQUENCE [LARGE SCALE GENOMIC DNA]</scope>
    <source>
        <strain evidence="1 2">CGMCC 1.9156</strain>
    </source>
</reference>
<dbReference type="Proteomes" id="UP000198964">
    <property type="component" value="Unassembled WGS sequence"/>
</dbReference>
<keyword evidence="2" id="KW-1185">Reference proteome</keyword>
<dbReference type="AlphaFoldDB" id="A0A1I2CVI6"/>
<proteinExistence type="predicted"/>
<name>A0A1I2CVI6_9BACT</name>
<dbReference type="STRING" id="655355.SAMN05216283_101846"/>
<sequence>MRLSKRNRIFFALNFTTLPPFNHSSSKTILPNLLQYLLNLQKFFLHLHILKRIQDNAFAKTDSPAIKRLAELVSASVN</sequence>
<gene>
    <name evidence="1" type="ORF">SAMN05216283_101846</name>
</gene>
<dbReference type="EMBL" id="FONW01000001">
    <property type="protein sequence ID" value="SFE72299.1"/>
    <property type="molecule type" value="Genomic_DNA"/>
</dbReference>
<organism evidence="1 2">
    <name type="scientific">Sunxiuqinia elliptica</name>
    <dbReference type="NCBI Taxonomy" id="655355"/>
    <lineage>
        <taxon>Bacteria</taxon>
        <taxon>Pseudomonadati</taxon>
        <taxon>Bacteroidota</taxon>
        <taxon>Bacteroidia</taxon>
        <taxon>Marinilabiliales</taxon>
        <taxon>Prolixibacteraceae</taxon>
        <taxon>Sunxiuqinia</taxon>
    </lineage>
</organism>
<evidence type="ECO:0000313" key="2">
    <source>
        <dbReference type="Proteomes" id="UP000198964"/>
    </source>
</evidence>